<evidence type="ECO:0000313" key="6">
    <source>
        <dbReference type="Proteomes" id="UP000640485"/>
    </source>
</evidence>
<dbReference type="GO" id="GO:0030288">
    <property type="term" value="C:outer membrane-bounded periplasmic space"/>
    <property type="evidence" value="ECO:0007669"/>
    <property type="project" value="TreeGrafter"/>
</dbReference>
<proteinExistence type="predicted"/>
<evidence type="ECO:0000256" key="3">
    <source>
        <dbReference type="ARBA" id="ARBA00022801"/>
    </source>
</evidence>
<evidence type="ECO:0000256" key="2">
    <source>
        <dbReference type="ARBA" id="ARBA00011901"/>
    </source>
</evidence>
<organism evidence="5 6">
    <name type="scientific">Paracoccus caeni</name>
    <dbReference type="NCBI Taxonomy" id="657651"/>
    <lineage>
        <taxon>Bacteria</taxon>
        <taxon>Pseudomonadati</taxon>
        <taxon>Pseudomonadota</taxon>
        <taxon>Alphaproteobacteria</taxon>
        <taxon>Rhodobacterales</taxon>
        <taxon>Paracoccaceae</taxon>
        <taxon>Paracoccus</taxon>
    </lineage>
</organism>
<dbReference type="GO" id="GO:0008745">
    <property type="term" value="F:N-acetylmuramoyl-L-alanine amidase activity"/>
    <property type="evidence" value="ECO:0007669"/>
    <property type="project" value="UniProtKB-EC"/>
</dbReference>
<keyword evidence="3" id="KW-0378">Hydrolase</keyword>
<dbReference type="GO" id="GO:0009253">
    <property type="term" value="P:peptidoglycan catabolic process"/>
    <property type="evidence" value="ECO:0007669"/>
    <property type="project" value="InterPro"/>
</dbReference>
<feature type="domain" description="MurNAc-LAA" evidence="4">
    <location>
        <begin position="59"/>
        <end position="181"/>
    </location>
</feature>
<comment type="caution">
    <text evidence="5">The sequence shown here is derived from an EMBL/GenBank/DDBJ whole genome shotgun (WGS) entry which is preliminary data.</text>
</comment>
<gene>
    <name evidence="5" type="ORF">JJJ17_00540</name>
</gene>
<dbReference type="EC" id="3.5.1.28" evidence="2"/>
<reference evidence="5" key="1">
    <citation type="submission" date="2021-01" db="EMBL/GenBank/DDBJ databases">
        <title>Paracoccus amoyensis sp. nov., isolated from the surface seawater along the coast of Xiamen Island, China.</title>
        <authorList>
            <person name="Lyu L."/>
        </authorList>
    </citation>
    <scope>NUCLEOTIDE SEQUENCE</scope>
    <source>
        <strain evidence="5">MJ17</strain>
    </source>
</reference>
<dbReference type="AlphaFoldDB" id="A0A934SAZ0"/>
<dbReference type="SUPFAM" id="SSF53187">
    <property type="entry name" value="Zn-dependent exopeptidases"/>
    <property type="match status" value="1"/>
</dbReference>
<evidence type="ECO:0000313" key="5">
    <source>
        <dbReference type="EMBL" id="MBK4214403.1"/>
    </source>
</evidence>
<dbReference type="RefSeq" id="WP_200683008.1">
    <property type="nucleotide sequence ID" value="NZ_JAEPRQ010000001.1"/>
</dbReference>
<dbReference type="InterPro" id="IPR002508">
    <property type="entry name" value="MurNAc-LAA_cat"/>
</dbReference>
<sequence length="184" mass="19775">MKVAIVVGHTKDAPGAYSPYFKEFEYHWNTDLANRIAAQPSSHEIKIFYRDNVGISGAYEKLSSWGAAVSIELHFNSSHNSTSTGTGVLYLSGNHKGKILAGVLQARLMQTLGLPDWPKGSGGVVTPFQASGKQERGKTSLSAGKPPAALVEPFFGSNPNDCKRATAQKDQLAQAYILAMSDYA</sequence>
<accession>A0A934SAZ0</accession>
<name>A0A934SAZ0_9RHOB</name>
<dbReference type="Proteomes" id="UP000640485">
    <property type="component" value="Unassembled WGS sequence"/>
</dbReference>
<evidence type="ECO:0000259" key="4">
    <source>
        <dbReference type="SMART" id="SM00646"/>
    </source>
</evidence>
<evidence type="ECO:0000256" key="1">
    <source>
        <dbReference type="ARBA" id="ARBA00001561"/>
    </source>
</evidence>
<dbReference type="Gene3D" id="3.40.630.40">
    <property type="entry name" value="Zn-dependent exopeptidases"/>
    <property type="match status" value="1"/>
</dbReference>
<protein>
    <recommendedName>
        <fullName evidence="2">N-acetylmuramoyl-L-alanine amidase</fullName>
        <ecNumber evidence="2">3.5.1.28</ecNumber>
    </recommendedName>
</protein>
<keyword evidence="6" id="KW-1185">Reference proteome</keyword>
<dbReference type="SMART" id="SM00646">
    <property type="entry name" value="Ami_3"/>
    <property type="match status" value="1"/>
</dbReference>
<dbReference type="PANTHER" id="PTHR30404:SF0">
    <property type="entry name" value="N-ACETYLMURAMOYL-L-ALANINE AMIDASE AMIC"/>
    <property type="match status" value="1"/>
</dbReference>
<dbReference type="EMBL" id="JAEPRQ010000001">
    <property type="protein sequence ID" value="MBK4214403.1"/>
    <property type="molecule type" value="Genomic_DNA"/>
</dbReference>
<dbReference type="PANTHER" id="PTHR30404">
    <property type="entry name" value="N-ACETYLMURAMOYL-L-ALANINE AMIDASE"/>
    <property type="match status" value="1"/>
</dbReference>
<dbReference type="CDD" id="cd02696">
    <property type="entry name" value="MurNAc-LAA"/>
    <property type="match status" value="1"/>
</dbReference>
<dbReference type="Pfam" id="PF01520">
    <property type="entry name" value="Amidase_3"/>
    <property type="match status" value="1"/>
</dbReference>
<comment type="catalytic activity">
    <reaction evidence="1">
        <text>Hydrolyzes the link between N-acetylmuramoyl residues and L-amino acid residues in certain cell-wall glycopeptides.</text>
        <dbReference type="EC" id="3.5.1.28"/>
    </reaction>
</comment>
<dbReference type="InterPro" id="IPR050695">
    <property type="entry name" value="N-acetylmuramoyl_amidase_3"/>
</dbReference>